<keyword evidence="7" id="KW-0472">Membrane</keyword>
<keyword evidence="4" id="KW-0813">Transport</keyword>
<dbReference type="SMART" id="SM00762">
    <property type="entry name" value="Cog4"/>
    <property type="match status" value="1"/>
</dbReference>
<evidence type="ECO:0000313" key="11">
    <source>
        <dbReference type="EMBL" id="PWN99316.1"/>
    </source>
</evidence>
<gene>
    <name evidence="11" type="ORF">FA09DRAFT_355881</name>
</gene>
<name>A0A316ZDC4_9BASI</name>
<dbReference type="AlphaFoldDB" id="A0A316ZDC4"/>
<evidence type="ECO:0000256" key="4">
    <source>
        <dbReference type="ARBA" id="ARBA00022448"/>
    </source>
</evidence>
<dbReference type="Proteomes" id="UP000245946">
    <property type="component" value="Unassembled WGS sequence"/>
</dbReference>
<accession>A0A316ZDC4</accession>
<evidence type="ECO:0000256" key="9">
    <source>
        <dbReference type="SAM" id="MobiDB-lite"/>
    </source>
</evidence>
<dbReference type="PANTHER" id="PTHR24016">
    <property type="entry name" value="CONSERVED OLIGOMERIC GOLGI COMPLEX SUBUNIT 4"/>
    <property type="match status" value="1"/>
</dbReference>
<evidence type="ECO:0000256" key="2">
    <source>
        <dbReference type="ARBA" id="ARBA00009215"/>
    </source>
</evidence>
<protein>
    <recommendedName>
        <fullName evidence="3">Conserved oligomeric Golgi complex subunit 4</fullName>
    </recommendedName>
    <alternativeName>
        <fullName evidence="8">Component of oligomeric Golgi complex 4</fullName>
    </alternativeName>
</protein>
<feature type="domain" description="COG4 transport protein middle alpha-helical bundle" evidence="10">
    <location>
        <begin position="180"/>
        <end position="517"/>
    </location>
</feature>
<evidence type="ECO:0000259" key="10">
    <source>
        <dbReference type="SMART" id="SM00762"/>
    </source>
</evidence>
<evidence type="ECO:0000256" key="3">
    <source>
        <dbReference type="ARBA" id="ARBA00020975"/>
    </source>
</evidence>
<dbReference type="GO" id="GO:0000139">
    <property type="term" value="C:Golgi membrane"/>
    <property type="evidence" value="ECO:0007669"/>
    <property type="project" value="UniProtKB-SubCell"/>
</dbReference>
<dbReference type="EMBL" id="KZ819288">
    <property type="protein sequence ID" value="PWN99316.1"/>
    <property type="molecule type" value="Genomic_DNA"/>
</dbReference>
<dbReference type="Pfam" id="PF08318">
    <property type="entry name" value="COG4_m"/>
    <property type="match status" value="1"/>
</dbReference>
<dbReference type="Gene3D" id="1.20.58.1970">
    <property type="match status" value="1"/>
</dbReference>
<dbReference type="Pfam" id="PF20662">
    <property type="entry name" value="COG4_C"/>
    <property type="match status" value="1"/>
</dbReference>
<keyword evidence="5" id="KW-0653">Protein transport</keyword>
<organism evidence="11 12">
    <name type="scientific">Tilletiopsis washingtonensis</name>
    <dbReference type="NCBI Taxonomy" id="58919"/>
    <lineage>
        <taxon>Eukaryota</taxon>
        <taxon>Fungi</taxon>
        <taxon>Dikarya</taxon>
        <taxon>Basidiomycota</taxon>
        <taxon>Ustilaginomycotina</taxon>
        <taxon>Exobasidiomycetes</taxon>
        <taxon>Entylomatales</taxon>
        <taxon>Entylomatales incertae sedis</taxon>
        <taxon>Tilletiopsis</taxon>
    </lineage>
</organism>
<dbReference type="InterPro" id="IPR048682">
    <property type="entry name" value="COG4"/>
</dbReference>
<evidence type="ECO:0000256" key="1">
    <source>
        <dbReference type="ARBA" id="ARBA00004395"/>
    </source>
</evidence>
<evidence type="ECO:0000256" key="8">
    <source>
        <dbReference type="ARBA" id="ARBA00031340"/>
    </source>
</evidence>
<keyword evidence="12" id="KW-1185">Reference proteome</keyword>
<feature type="region of interest" description="Disordered" evidence="9">
    <location>
        <begin position="404"/>
        <end position="426"/>
    </location>
</feature>
<dbReference type="InterPro" id="IPR048680">
    <property type="entry name" value="COG4_N"/>
</dbReference>
<comment type="subcellular location">
    <subcellularLocation>
        <location evidence="1">Golgi apparatus membrane</location>
        <topology evidence="1">Peripheral membrane protein</topology>
    </subcellularLocation>
</comment>
<dbReference type="RefSeq" id="XP_025599595.1">
    <property type="nucleotide sequence ID" value="XM_025744850.1"/>
</dbReference>
<dbReference type="STRING" id="58919.A0A316ZDC4"/>
<feature type="region of interest" description="Disordered" evidence="9">
    <location>
        <begin position="342"/>
        <end position="374"/>
    </location>
</feature>
<proteinExistence type="inferred from homology"/>
<evidence type="ECO:0000256" key="5">
    <source>
        <dbReference type="ARBA" id="ARBA00022927"/>
    </source>
</evidence>
<dbReference type="OrthoDB" id="47059at2759"/>
<dbReference type="PANTHER" id="PTHR24016:SF0">
    <property type="entry name" value="CONSERVED OLIGOMERIC GOLGI COMPLEX SUBUNIT 4"/>
    <property type="match status" value="1"/>
</dbReference>
<reference evidence="11 12" key="1">
    <citation type="journal article" date="2018" name="Mol. Biol. Evol.">
        <title>Broad Genomic Sampling Reveals a Smut Pathogenic Ancestry of the Fungal Clade Ustilaginomycotina.</title>
        <authorList>
            <person name="Kijpornyongpan T."/>
            <person name="Mondo S.J."/>
            <person name="Barry K."/>
            <person name="Sandor L."/>
            <person name="Lee J."/>
            <person name="Lipzen A."/>
            <person name="Pangilinan J."/>
            <person name="LaButti K."/>
            <person name="Hainaut M."/>
            <person name="Henrissat B."/>
            <person name="Grigoriev I.V."/>
            <person name="Spatafora J.W."/>
            <person name="Aime M.C."/>
        </authorList>
    </citation>
    <scope>NUCLEOTIDE SEQUENCE [LARGE SCALE GENOMIC DNA]</scope>
    <source>
        <strain evidence="11 12">MCA 4186</strain>
    </source>
</reference>
<dbReference type="Pfam" id="PF20663">
    <property type="entry name" value="COG4_N"/>
    <property type="match status" value="1"/>
</dbReference>
<dbReference type="InterPro" id="IPR048684">
    <property type="entry name" value="COG4_C"/>
</dbReference>
<evidence type="ECO:0000256" key="6">
    <source>
        <dbReference type="ARBA" id="ARBA00023034"/>
    </source>
</evidence>
<feature type="compositionally biased region" description="Low complexity" evidence="9">
    <location>
        <begin position="342"/>
        <end position="354"/>
    </location>
</feature>
<sequence>MSDVSSASLPPPAPDAGIASASTLASAAAVRATLASLAAHSASLDAHLAQLLGAAAPRVAAARARIAHTQPQVALILEEAGVLQSRLADTSANAARISEAVRRLDEEQSRIDVAARWAQRTADLRAALHSLASAIEQADWDAATRHCIRAMSIDADILGSDFAAAVVPSAELPLAPPQTLLSLRESLLEVFSRRFRLATEAKDSAEATRYFKMFPLVGWRNEGLSVYSEFARAMVRERGRVIVDALVGGSSTSTHHHASLLTSLFEHLALLIDQHQPLVDRNYGPGGFALGVMPGLQEECDRLGRRVWDAWWDERLVPRKLDSARSHSFAYVASLGASSLRGLSRGAPGRPGTPLNGGGTGTATPVEQEGPDGKDVDRLLTELAGMAARWGTYQQFLQGRLGAENGTAAAEEEAEDSTQPSGVPASALGKQLADGLQNAYVPLETWYLRISIEKANTPDLSARPLTSSVLDDVFYVLRSILARSISTASVETVAAMTKAARWVMDEEFVQAIVRRMETVWRGVSSSMTVDGPRKEAATREMRTTFIVYLNVLSVSADYTERILAELSSEQVLGASFAERELAEVASMVQGLGVLVTRIKSAVRTEMDQLFTQLTRARLRPILTEAYRDVSYLLDDDAFSEAEFQDPVRRRFIKGWETVLAGYEELFVEANWEAYFSLTLDALVRSWEKLAMGMRYTELGALRFDKDVRTICSWLANHSKSGSVRDKFARLQQVSYVLNLDDDDLPAEGAEAGAEAPRDLYSEAEAAGMAWRLSPDEVAALLRDNRVRA</sequence>
<dbReference type="Gene3D" id="1.10.287.1060">
    <property type="entry name" value="ESAT-6-like"/>
    <property type="match status" value="1"/>
</dbReference>
<evidence type="ECO:0000256" key="7">
    <source>
        <dbReference type="ARBA" id="ARBA00023136"/>
    </source>
</evidence>
<evidence type="ECO:0000313" key="12">
    <source>
        <dbReference type="Proteomes" id="UP000245946"/>
    </source>
</evidence>
<dbReference type="GeneID" id="37272394"/>
<comment type="similarity">
    <text evidence="2">Belongs to the COG4 family.</text>
</comment>
<dbReference type="GO" id="GO:0015031">
    <property type="term" value="P:protein transport"/>
    <property type="evidence" value="ECO:0007669"/>
    <property type="project" value="UniProtKB-KW"/>
</dbReference>
<dbReference type="InterPro" id="IPR013167">
    <property type="entry name" value="COG4_M"/>
</dbReference>
<keyword evidence="6" id="KW-0333">Golgi apparatus</keyword>